<gene>
    <name evidence="1" type="ORF">OXYTRIMIC_152</name>
</gene>
<name>A0A073HYV4_9SPIT</name>
<evidence type="ECO:0000313" key="1">
    <source>
        <dbReference type="EMBL" id="KEJ82420.1"/>
    </source>
</evidence>
<organism evidence="1 2">
    <name type="scientific">Oxytricha trifallax</name>
    <dbReference type="NCBI Taxonomy" id="1172189"/>
    <lineage>
        <taxon>Eukaryota</taxon>
        <taxon>Sar</taxon>
        <taxon>Alveolata</taxon>
        <taxon>Ciliophora</taxon>
        <taxon>Intramacronucleata</taxon>
        <taxon>Spirotrichea</taxon>
        <taxon>Stichotrichia</taxon>
        <taxon>Sporadotrichida</taxon>
        <taxon>Oxytrichidae</taxon>
        <taxon>Oxytrichinae</taxon>
        <taxon>Oxytricha</taxon>
    </lineage>
</organism>
<dbReference type="Proteomes" id="UP000053232">
    <property type="component" value="Unassembled WGS sequence"/>
</dbReference>
<dbReference type="EMBL" id="ARYC01021701">
    <property type="protein sequence ID" value="KEJ82420.1"/>
    <property type="molecule type" value="Genomic_DNA"/>
</dbReference>
<accession>A0A073HYV4</accession>
<comment type="caution">
    <text evidence="1">The sequence shown here is derived from an EMBL/GenBank/DDBJ whole genome shotgun (WGS) entry which is preliminary data.</text>
</comment>
<keyword evidence="2" id="KW-1185">Reference proteome</keyword>
<dbReference type="AlphaFoldDB" id="A0A073HYV4"/>
<proteinExistence type="predicted"/>
<evidence type="ECO:0000313" key="2">
    <source>
        <dbReference type="Proteomes" id="UP000053232"/>
    </source>
</evidence>
<sequence length="145" mass="17547">MISQWWPPLIVFYSQLTFLDQHQQHEQEEAASAMIQLRSLAQQRIQSIIRSRDSSRLNQNQSKQFPIIFFLHFISCQFLLQGSRLEREVGWNSPQRDKLRDLNFTRYGTPIYELRHPIYELRHPIYALRHSLFALRHPLYALRHF</sequence>
<reference evidence="2" key="1">
    <citation type="journal article" date="2014" name="Cell">
        <title>The Architecture of a Scrambled Genome Reveals Massive Levels of Genomic Rearrangement during Development.</title>
        <authorList>
            <person name="Chen X."/>
            <person name="Bracht J.R."/>
            <person name="Goldman A.D."/>
            <person name="Dolzhenko E."/>
            <person name="Clay D.M."/>
            <person name="Swart E.C."/>
            <person name="Perlman D.H."/>
            <person name="Doak T.G."/>
            <person name="Stuart A."/>
            <person name="Amemiya C.T."/>
            <person name="Sebra R.P."/>
            <person name="Landweber L.F."/>
        </authorList>
    </citation>
    <scope>NUCLEOTIDE SEQUENCE [LARGE SCALE GENOMIC DNA]</scope>
    <source>
        <strain evidence="2">JRB310</strain>
    </source>
</reference>
<protein>
    <submittedName>
        <fullName evidence="1">Uncharacterized protein</fullName>
    </submittedName>
</protein>